<dbReference type="GO" id="GO:0008270">
    <property type="term" value="F:zinc ion binding"/>
    <property type="evidence" value="ECO:0007669"/>
    <property type="project" value="UniProtKB-KW"/>
</dbReference>
<keyword evidence="2" id="KW-0547">Nucleotide-binding</keyword>
<dbReference type="PANTHER" id="PTHR11255">
    <property type="entry name" value="DIACYLGLYCEROL KINASE"/>
    <property type="match status" value="1"/>
</dbReference>
<accession>A0AAV9INK9</accession>
<dbReference type="GO" id="GO:0004143">
    <property type="term" value="F:ATP-dependent diacylglycerol kinase activity"/>
    <property type="evidence" value="ECO:0007669"/>
    <property type="project" value="InterPro"/>
</dbReference>
<dbReference type="GO" id="GO:0007200">
    <property type="term" value="P:phospholipase C-activating G protein-coupled receptor signaling pathway"/>
    <property type="evidence" value="ECO:0007669"/>
    <property type="project" value="InterPro"/>
</dbReference>
<dbReference type="InterPro" id="IPR016064">
    <property type="entry name" value="NAD/diacylglycerol_kinase_sf"/>
</dbReference>
<evidence type="ECO:0000259" key="6">
    <source>
        <dbReference type="SMART" id="SM00045"/>
    </source>
</evidence>
<dbReference type="InterPro" id="IPR000756">
    <property type="entry name" value="Diacylglycerol_kin_accessory"/>
</dbReference>
<reference evidence="7 8" key="1">
    <citation type="submission" date="2022-07" db="EMBL/GenBank/DDBJ databases">
        <title>Genome-wide signatures of adaptation to extreme environments.</title>
        <authorList>
            <person name="Cho C.H."/>
            <person name="Yoon H.S."/>
        </authorList>
    </citation>
    <scope>NUCLEOTIDE SEQUENCE [LARGE SCALE GENOMIC DNA]</scope>
    <source>
        <strain evidence="7 8">108.79 E11</strain>
    </source>
</reference>
<dbReference type="GO" id="GO:0016020">
    <property type="term" value="C:membrane"/>
    <property type="evidence" value="ECO:0007669"/>
    <property type="project" value="UniProtKB-SubCell"/>
</dbReference>
<gene>
    <name evidence="7" type="ORF">GAYE_SCF68G6935</name>
</gene>
<feature type="domain" description="Diacylglycerol kinase accessory" evidence="6">
    <location>
        <begin position="1"/>
        <end position="160"/>
    </location>
</feature>
<keyword evidence="1" id="KW-0808">Transferase</keyword>
<proteinExistence type="predicted"/>
<organism evidence="7 8">
    <name type="scientific">Galdieria yellowstonensis</name>
    <dbReference type="NCBI Taxonomy" id="3028027"/>
    <lineage>
        <taxon>Eukaryota</taxon>
        <taxon>Rhodophyta</taxon>
        <taxon>Bangiophyceae</taxon>
        <taxon>Galdieriales</taxon>
        <taxon>Galdieriaceae</taxon>
        <taxon>Galdieria</taxon>
    </lineage>
</organism>
<keyword evidence="4" id="KW-0418">Kinase</keyword>
<dbReference type="Proteomes" id="UP001300502">
    <property type="component" value="Unassembled WGS sequence"/>
</dbReference>
<dbReference type="AlphaFoldDB" id="A0AAV9INK9"/>
<dbReference type="Pfam" id="PF00609">
    <property type="entry name" value="DAGK_acc"/>
    <property type="match status" value="1"/>
</dbReference>
<dbReference type="SUPFAM" id="SSF111331">
    <property type="entry name" value="NAD kinase/diacylglycerol kinase-like"/>
    <property type="match status" value="1"/>
</dbReference>
<evidence type="ECO:0000256" key="3">
    <source>
        <dbReference type="ARBA" id="ARBA00022771"/>
    </source>
</evidence>
<evidence type="ECO:0000256" key="4">
    <source>
        <dbReference type="ARBA" id="ARBA00022777"/>
    </source>
</evidence>
<sequence>MVGFLSFGIDAQVELCFNESRWKNPSSYRYTWLNIAKYGWYGLQTMWKWSRVAGLLDFVESLEVDGVPLHIPCHIQSILVLNLPSYGAGASPIPHTSNASDQWNVFGNDGLIEIVGITGLLHFLGLELGMSAIKLGQGRNISIRLKQNKIPIAIQVDGEPRSLYSATIQIAVSEKQQQFALGPFHLKNSPRFAQFV</sequence>
<dbReference type="SMART" id="SM00045">
    <property type="entry name" value="DAGKa"/>
    <property type="match status" value="1"/>
</dbReference>
<comment type="caution">
    <text evidence="7">The sequence shown here is derived from an EMBL/GenBank/DDBJ whole genome shotgun (WGS) entry which is preliminary data.</text>
</comment>
<evidence type="ECO:0000256" key="2">
    <source>
        <dbReference type="ARBA" id="ARBA00022741"/>
    </source>
</evidence>
<keyword evidence="5" id="KW-0067">ATP-binding</keyword>
<protein>
    <recommendedName>
        <fullName evidence="6">Diacylglycerol kinase accessory domain-containing protein</fullName>
    </recommendedName>
</protein>
<keyword evidence="3" id="KW-0862">Zinc</keyword>
<keyword evidence="8" id="KW-1185">Reference proteome</keyword>
<dbReference type="EMBL" id="JANCYU010000073">
    <property type="protein sequence ID" value="KAK4528986.1"/>
    <property type="molecule type" value="Genomic_DNA"/>
</dbReference>
<dbReference type="PANTHER" id="PTHR11255:SF54">
    <property type="entry name" value="DIACYLGLYCEROL KINASE THETA"/>
    <property type="match status" value="1"/>
</dbReference>
<dbReference type="Gene3D" id="2.60.200.40">
    <property type="match status" value="1"/>
</dbReference>
<evidence type="ECO:0000256" key="1">
    <source>
        <dbReference type="ARBA" id="ARBA00022679"/>
    </source>
</evidence>
<evidence type="ECO:0000313" key="8">
    <source>
        <dbReference type="Proteomes" id="UP001300502"/>
    </source>
</evidence>
<dbReference type="InterPro" id="IPR037607">
    <property type="entry name" value="DGK"/>
</dbReference>
<evidence type="ECO:0000256" key="5">
    <source>
        <dbReference type="ARBA" id="ARBA00022840"/>
    </source>
</evidence>
<dbReference type="GO" id="GO:0005524">
    <property type="term" value="F:ATP binding"/>
    <property type="evidence" value="ECO:0007669"/>
    <property type="project" value="UniProtKB-KW"/>
</dbReference>
<keyword evidence="3" id="KW-0479">Metal-binding</keyword>
<keyword evidence="3" id="KW-0863">Zinc-finger</keyword>
<name>A0AAV9INK9_9RHOD</name>
<evidence type="ECO:0000313" key="7">
    <source>
        <dbReference type="EMBL" id="KAK4528986.1"/>
    </source>
</evidence>